<comment type="subcellular location">
    <subcellularLocation>
        <location evidence="1">Cell membrane</location>
        <topology evidence="1">Multi-pass membrane protein</topology>
    </subcellularLocation>
</comment>
<feature type="transmembrane region" description="Helical" evidence="7">
    <location>
        <begin position="241"/>
        <end position="258"/>
    </location>
</feature>
<keyword evidence="5 7" id="KW-1133">Transmembrane helix</keyword>
<feature type="transmembrane region" description="Helical" evidence="7">
    <location>
        <begin position="347"/>
        <end position="370"/>
    </location>
</feature>
<keyword evidence="3" id="KW-1003">Cell membrane</keyword>
<feature type="domain" description="Mechanosensitive ion channel MscS C-terminal" evidence="10">
    <location>
        <begin position="523"/>
        <end position="602"/>
    </location>
</feature>
<dbReference type="Gene3D" id="2.30.30.60">
    <property type="match status" value="1"/>
</dbReference>
<keyword evidence="6 7" id="KW-0472">Membrane</keyword>
<evidence type="ECO:0000256" key="3">
    <source>
        <dbReference type="ARBA" id="ARBA00022475"/>
    </source>
</evidence>
<evidence type="ECO:0000256" key="5">
    <source>
        <dbReference type="ARBA" id="ARBA00022989"/>
    </source>
</evidence>
<dbReference type="Proteomes" id="UP000661715">
    <property type="component" value="Unassembled WGS sequence"/>
</dbReference>
<organism evidence="11 12">
    <name type="scientific">Flavobacterium pokkalii</name>
    <dbReference type="NCBI Taxonomy" id="1940408"/>
    <lineage>
        <taxon>Bacteria</taxon>
        <taxon>Pseudomonadati</taxon>
        <taxon>Bacteroidota</taxon>
        <taxon>Flavobacteriia</taxon>
        <taxon>Flavobacteriales</taxon>
        <taxon>Flavobacteriaceae</taxon>
        <taxon>Flavobacterium</taxon>
    </lineage>
</organism>
<evidence type="ECO:0000256" key="7">
    <source>
        <dbReference type="SAM" id="Phobius"/>
    </source>
</evidence>
<accession>A0ABR7UTL3</accession>
<dbReference type="Gene3D" id="3.30.70.100">
    <property type="match status" value="1"/>
</dbReference>
<keyword evidence="8" id="KW-0732">Signal</keyword>
<evidence type="ECO:0000256" key="6">
    <source>
        <dbReference type="ARBA" id="ARBA00023136"/>
    </source>
</evidence>
<evidence type="ECO:0000256" key="8">
    <source>
        <dbReference type="SAM" id="SignalP"/>
    </source>
</evidence>
<comment type="caution">
    <text evidence="11">The sequence shown here is derived from an EMBL/GenBank/DDBJ whole genome shotgun (WGS) entry which is preliminary data.</text>
</comment>
<dbReference type="Pfam" id="PF21082">
    <property type="entry name" value="MS_channel_3rd"/>
    <property type="match status" value="1"/>
</dbReference>
<feature type="domain" description="Mechanosensitive ion channel MscS" evidence="9">
    <location>
        <begin position="444"/>
        <end position="509"/>
    </location>
</feature>
<keyword evidence="12" id="KW-1185">Reference proteome</keyword>
<feature type="signal peptide" evidence="8">
    <location>
        <begin position="1"/>
        <end position="39"/>
    </location>
</feature>
<dbReference type="InterPro" id="IPR045275">
    <property type="entry name" value="MscS_archaea/bacteria_type"/>
</dbReference>
<evidence type="ECO:0000259" key="9">
    <source>
        <dbReference type="Pfam" id="PF00924"/>
    </source>
</evidence>
<feature type="transmembrane region" description="Helical" evidence="7">
    <location>
        <begin position="431"/>
        <end position="457"/>
    </location>
</feature>
<dbReference type="InterPro" id="IPR011066">
    <property type="entry name" value="MscS_channel_C_sf"/>
</dbReference>
<protein>
    <submittedName>
        <fullName evidence="11">Transmembrane ion channel</fullName>
    </submittedName>
</protein>
<evidence type="ECO:0000313" key="12">
    <source>
        <dbReference type="Proteomes" id="UP000661715"/>
    </source>
</evidence>
<dbReference type="SUPFAM" id="SSF50182">
    <property type="entry name" value="Sm-like ribonucleoproteins"/>
    <property type="match status" value="1"/>
</dbReference>
<gene>
    <name evidence="11" type="ORF">B6A10_13820</name>
</gene>
<sequence length="640" mass="72658">MPNKCCLNTVRKTTFYRFSNSCNLAILLFIILFATTVKAQNDSINKKSDSINAAIVQDFNKKLGLIEAQRISDSLKKVALETELKSLKTTDNLKKAALQKQLQALSKQDSIRIAEKKQQIDSLRKTVKGHPVVGFFNDTLFIIYNKLGSFSAKDRANAISERIRTIAGELAFNGKSIKIVESETTLDIVKGEHIIMSVSENDAIWNKTSKTALAQKYKIIISDAIIKYKQETSLSTLAKEIGLAFLVLLIIYFLIKYIKKLFFWLETKIRKEENHRIKGIKIRNFTLFDAHQQVNALLNVNTFLKWLFIALIVYIALPILFGIFPWTEDFAGTLFGYILNPLKKIALGFWNYLPNLITILVIIFVFRYALKGIRFLKNEIQKGNLEIPGFYADWANPTYQIIRIIVLAFMLVVIFPYLPGSNSPVFQGVSVFLGFLFTFGSAGSLSNIIAGLILTYMRLFKIGDRVKIGEVTGDVIEKSLLVTRIRTIKNEIISIPNSTVMNSHTINYSSDAPEKGLIIHSTVTIGYDVLWKKMHEVLIEAATRTELILPEPKPFVLQTSLDDFYVSYEINAYVKEANKQAVIYSNLHQNIQDVCNENGIEIMSPHYRAARDGSQTTIPENYLDKDYKAPPFHLKINKED</sequence>
<reference evidence="11 12" key="1">
    <citation type="journal article" date="2020" name="Microbiol. Res.">
        <title>Flavobacterium pokkalii sp. nov., a novel plant growth promoting native rhizobacteria isolated from pokkali rice grown in coastal saline affected agricultural regions of southern India, Kerala.</title>
        <authorList>
            <person name="Menon R.R."/>
            <person name="Kumari S."/>
            <person name="Viver T."/>
            <person name="Rameshkumar N."/>
        </authorList>
    </citation>
    <scope>NUCLEOTIDE SEQUENCE [LARGE SCALE GENOMIC DNA]</scope>
    <source>
        <strain evidence="11 12">L1I52</strain>
    </source>
</reference>
<evidence type="ECO:0000259" key="10">
    <source>
        <dbReference type="Pfam" id="PF21082"/>
    </source>
</evidence>
<dbReference type="Pfam" id="PF00924">
    <property type="entry name" value="MS_channel_2nd"/>
    <property type="match status" value="1"/>
</dbReference>
<dbReference type="EMBL" id="NASZ01000024">
    <property type="protein sequence ID" value="MBD0726254.1"/>
    <property type="molecule type" value="Genomic_DNA"/>
</dbReference>
<comment type="similarity">
    <text evidence="2">Belongs to the MscS (TC 1.A.23) family.</text>
</comment>
<name>A0ABR7UTL3_9FLAO</name>
<keyword evidence="4 7" id="KW-0812">Transmembrane</keyword>
<dbReference type="RefSeq" id="WP_188221331.1">
    <property type="nucleotide sequence ID" value="NZ_NASZ01000024.1"/>
</dbReference>
<evidence type="ECO:0000256" key="1">
    <source>
        <dbReference type="ARBA" id="ARBA00004651"/>
    </source>
</evidence>
<evidence type="ECO:0000256" key="2">
    <source>
        <dbReference type="ARBA" id="ARBA00008017"/>
    </source>
</evidence>
<feature type="transmembrane region" description="Helical" evidence="7">
    <location>
        <begin position="306"/>
        <end position="327"/>
    </location>
</feature>
<dbReference type="InterPro" id="IPR010920">
    <property type="entry name" value="LSM_dom_sf"/>
</dbReference>
<evidence type="ECO:0000313" key="11">
    <source>
        <dbReference type="EMBL" id="MBD0726254.1"/>
    </source>
</evidence>
<feature type="chain" id="PRO_5045400371" evidence="8">
    <location>
        <begin position="40"/>
        <end position="640"/>
    </location>
</feature>
<dbReference type="SUPFAM" id="SSF82689">
    <property type="entry name" value="Mechanosensitive channel protein MscS (YggB), C-terminal domain"/>
    <property type="match status" value="1"/>
</dbReference>
<dbReference type="InterPro" id="IPR049278">
    <property type="entry name" value="MS_channel_C"/>
</dbReference>
<proteinExistence type="inferred from homology"/>
<feature type="transmembrane region" description="Helical" evidence="7">
    <location>
        <begin position="401"/>
        <end position="419"/>
    </location>
</feature>
<dbReference type="InterPro" id="IPR006685">
    <property type="entry name" value="MscS_channel_2nd"/>
</dbReference>
<dbReference type="PANTHER" id="PTHR30221">
    <property type="entry name" value="SMALL-CONDUCTANCE MECHANOSENSITIVE CHANNEL"/>
    <property type="match status" value="1"/>
</dbReference>
<dbReference type="InterPro" id="IPR023408">
    <property type="entry name" value="MscS_beta-dom_sf"/>
</dbReference>
<dbReference type="PANTHER" id="PTHR30221:SF18">
    <property type="entry name" value="SLL0590 PROTEIN"/>
    <property type="match status" value="1"/>
</dbReference>
<evidence type="ECO:0000256" key="4">
    <source>
        <dbReference type="ARBA" id="ARBA00022692"/>
    </source>
</evidence>